<dbReference type="Gene3D" id="3.30.420.40">
    <property type="match status" value="3"/>
</dbReference>
<dbReference type="GO" id="GO:0008360">
    <property type="term" value="P:regulation of cell shape"/>
    <property type="evidence" value="ECO:0007669"/>
    <property type="project" value="UniProtKB-UniRule"/>
</dbReference>
<dbReference type="InterPro" id="IPR004753">
    <property type="entry name" value="MreB"/>
</dbReference>
<comment type="subcellular location">
    <subcellularLocation>
        <location evidence="6">Cytoplasm</location>
    </subcellularLocation>
    <text evidence="6">Membrane-associated.</text>
</comment>
<evidence type="ECO:0000256" key="5">
    <source>
        <dbReference type="ARBA" id="ARBA00023458"/>
    </source>
</evidence>
<sequence>MSFLDLGIDLGTANIIITSGNANILNEPSVIAFNRNTESVVAFGSEAYGMIGRVPPHIAVIRPLKDGVITNNDMAQELIRLCILKVIGHRLINPRIIMCVPSRVTEVERRAVVESAVSAGARTVYLIEEPVAALIGVGENILEPFGRMVVDIGGGTTDVAVTSLGGVVASNSVKCAGNLLDADVVRYYSEQYKLLIGERSAEEIKIKYANVYSPSNETAGVVTGRSLINGMPARADVSEADIYHAIREDIDKIAQTAVSVFEQTPPELIGDIYEHGIVLTGGGAMIKGLDKYLSDATGVKCYVASDPLGCVARGTYLAFKLKDSLRNGFERIAVFKR</sequence>
<dbReference type="EMBL" id="DVLL01000011">
    <property type="protein sequence ID" value="HIT58566.1"/>
    <property type="molecule type" value="Genomic_DNA"/>
</dbReference>
<comment type="subunit">
    <text evidence="6">Forms polymers.</text>
</comment>
<dbReference type="CDD" id="cd10225">
    <property type="entry name" value="ASKHA_NBD_MreB-like"/>
    <property type="match status" value="1"/>
</dbReference>
<reference evidence="7" key="1">
    <citation type="submission" date="2020-10" db="EMBL/GenBank/DDBJ databases">
        <authorList>
            <person name="Gilroy R."/>
        </authorList>
    </citation>
    <scope>NUCLEOTIDE SEQUENCE</scope>
    <source>
        <strain evidence="7">CHK33-4379</strain>
    </source>
</reference>
<evidence type="ECO:0000256" key="4">
    <source>
        <dbReference type="ARBA" id="ARBA00022960"/>
    </source>
</evidence>
<dbReference type="NCBIfam" id="NF010539">
    <property type="entry name" value="PRK13927.1"/>
    <property type="match status" value="1"/>
</dbReference>
<dbReference type="PANTHER" id="PTHR42749:SF1">
    <property type="entry name" value="CELL SHAPE-DETERMINING PROTEIN MREB"/>
    <property type="match status" value="1"/>
</dbReference>
<dbReference type="PRINTS" id="PR01652">
    <property type="entry name" value="SHAPEPROTEIN"/>
</dbReference>
<reference evidence="7" key="2">
    <citation type="journal article" date="2021" name="PeerJ">
        <title>Extensive microbial diversity within the chicken gut microbiome revealed by metagenomics and culture.</title>
        <authorList>
            <person name="Gilroy R."/>
            <person name="Ravi A."/>
            <person name="Getino M."/>
            <person name="Pursley I."/>
            <person name="Horton D.L."/>
            <person name="Alikhan N.F."/>
            <person name="Baker D."/>
            <person name="Gharbi K."/>
            <person name="Hall N."/>
            <person name="Watson M."/>
            <person name="Adriaenssens E.M."/>
            <person name="Foster-Nyarko E."/>
            <person name="Jarju S."/>
            <person name="Secka A."/>
            <person name="Antonio M."/>
            <person name="Oren A."/>
            <person name="Chaudhuri R.R."/>
            <person name="La Ragione R."/>
            <person name="Hildebrand F."/>
            <person name="Pallen M.J."/>
        </authorList>
    </citation>
    <scope>NUCLEOTIDE SEQUENCE</scope>
    <source>
        <strain evidence="7">CHK33-4379</strain>
    </source>
</reference>
<feature type="binding site" evidence="6">
    <location>
        <begin position="12"/>
        <end position="14"/>
    </location>
    <ligand>
        <name>ATP</name>
        <dbReference type="ChEBI" id="CHEBI:30616"/>
    </ligand>
</feature>
<feature type="binding site" evidence="6">
    <location>
        <begin position="154"/>
        <end position="156"/>
    </location>
    <ligand>
        <name>ATP</name>
        <dbReference type="ChEBI" id="CHEBI:30616"/>
    </ligand>
</feature>
<feature type="binding site" evidence="6">
    <location>
        <begin position="202"/>
        <end position="205"/>
    </location>
    <ligand>
        <name>ATP</name>
        <dbReference type="ChEBI" id="CHEBI:30616"/>
    </ligand>
</feature>
<comment type="similarity">
    <text evidence="5 6">Belongs to the FtsA/MreB family.</text>
</comment>
<comment type="caution">
    <text evidence="6">Lacks conserved residue(s) required for the propagation of feature annotation.</text>
</comment>
<evidence type="ECO:0000256" key="1">
    <source>
        <dbReference type="ARBA" id="ARBA00022490"/>
    </source>
</evidence>
<dbReference type="SUPFAM" id="SSF53067">
    <property type="entry name" value="Actin-like ATPase domain"/>
    <property type="match status" value="2"/>
</dbReference>
<keyword evidence="2 6" id="KW-0547">Nucleotide-binding</keyword>
<dbReference type="InterPro" id="IPR043129">
    <property type="entry name" value="ATPase_NBD"/>
</dbReference>
<evidence type="ECO:0000313" key="8">
    <source>
        <dbReference type="Proteomes" id="UP000824136"/>
    </source>
</evidence>
<keyword evidence="3 6" id="KW-0067">ATP-binding</keyword>
<keyword evidence="1 6" id="KW-0963">Cytoplasm</keyword>
<evidence type="ECO:0000256" key="6">
    <source>
        <dbReference type="HAMAP-Rule" id="MF_02207"/>
    </source>
</evidence>
<protein>
    <recommendedName>
        <fullName evidence="6">Cell shape-determining protein MreB</fullName>
    </recommendedName>
</protein>
<dbReference type="PANTHER" id="PTHR42749">
    <property type="entry name" value="CELL SHAPE-DETERMINING PROTEIN MREB"/>
    <property type="match status" value="1"/>
</dbReference>
<comment type="caution">
    <text evidence="7">The sequence shown here is derived from an EMBL/GenBank/DDBJ whole genome shotgun (WGS) entry which is preliminary data.</text>
</comment>
<dbReference type="Pfam" id="PF06723">
    <property type="entry name" value="MreB_Mbl"/>
    <property type="match status" value="1"/>
</dbReference>
<gene>
    <name evidence="6" type="primary">mreB</name>
    <name evidence="7" type="ORF">IAC39_02465</name>
</gene>
<evidence type="ECO:0000256" key="2">
    <source>
        <dbReference type="ARBA" id="ARBA00022741"/>
    </source>
</evidence>
<dbReference type="GO" id="GO:0005524">
    <property type="term" value="F:ATP binding"/>
    <property type="evidence" value="ECO:0007669"/>
    <property type="project" value="UniProtKB-KW"/>
</dbReference>
<evidence type="ECO:0000313" key="7">
    <source>
        <dbReference type="EMBL" id="HIT58566.1"/>
    </source>
</evidence>
<proteinExistence type="inferred from homology"/>
<evidence type="ECO:0000256" key="3">
    <source>
        <dbReference type="ARBA" id="ARBA00022840"/>
    </source>
</evidence>
<dbReference type="HAMAP" id="MF_02207">
    <property type="entry name" value="MreB"/>
    <property type="match status" value="1"/>
</dbReference>
<dbReference type="InterPro" id="IPR056546">
    <property type="entry name" value="MreB_MamK-like"/>
</dbReference>
<dbReference type="GO" id="GO:0000902">
    <property type="term" value="P:cell morphogenesis"/>
    <property type="evidence" value="ECO:0007669"/>
    <property type="project" value="InterPro"/>
</dbReference>
<keyword evidence="4 6" id="KW-0133">Cell shape</keyword>
<name>A0A9D1KK02_9FIRM</name>
<organism evidence="7 8">
    <name type="scientific">Candidatus Faeciplasma pullistercoris</name>
    <dbReference type="NCBI Taxonomy" id="2840800"/>
    <lineage>
        <taxon>Bacteria</taxon>
        <taxon>Bacillati</taxon>
        <taxon>Bacillota</taxon>
        <taxon>Clostridia</taxon>
        <taxon>Eubacteriales</taxon>
        <taxon>Oscillospiraceae</taxon>
        <taxon>Oscillospiraceae incertae sedis</taxon>
        <taxon>Candidatus Faeciplasma</taxon>
    </lineage>
</organism>
<accession>A0A9D1KK02</accession>
<dbReference type="GO" id="GO:0005737">
    <property type="term" value="C:cytoplasm"/>
    <property type="evidence" value="ECO:0007669"/>
    <property type="project" value="UniProtKB-SubCell"/>
</dbReference>
<dbReference type="AlphaFoldDB" id="A0A9D1KK02"/>
<dbReference type="Proteomes" id="UP000824136">
    <property type="component" value="Unassembled WGS sequence"/>
</dbReference>
<comment type="function">
    <text evidence="6">Forms membrane-associated dynamic filaments that are essential for cell shape determination. Acts by regulating cell wall synthesis and cell elongation, and thus cell shape. A feedback loop between cell geometry and MreB localization may maintain elongated cell shape by targeting cell wall growth to regions of negative cell wall curvature.</text>
</comment>